<feature type="compositionally biased region" description="Basic and acidic residues" evidence="1">
    <location>
        <begin position="141"/>
        <end position="154"/>
    </location>
</feature>
<evidence type="ECO:0000313" key="3">
    <source>
        <dbReference type="Proteomes" id="UP000054559"/>
    </source>
</evidence>
<proteinExistence type="predicted"/>
<reference evidence="3" key="1">
    <citation type="journal article" date="2010" name="Genome Res.">
        <title>Population genomic sequencing of Coccidioides fungi reveals recent hybridization and transposon control.</title>
        <authorList>
            <person name="Neafsey D.E."/>
            <person name="Barker B.M."/>
            <person name="Sharpton T.J."/>
            <person name="Stajich J.E."/>
            <person name="Park D.J."/>
            <person name="Whiston E."/>
            <person name="Hung C.-Y."/>
            <person name="McMahan C."/>
            <person name="White J."/>
            <person name="Sykes S."/>
            <person name="Heiman D."/>
            <person name="Young S."/>
            <person name="Zeng Q."/>
            <person name="Abouelleil A."/>
            <person name="Aftuck L."/>
            <person name="Bessette D."/>
            <person name="Brown A."/>
            <person name="FitzGerald M."/>
            <person name="Lui A."/>
            <person name="Macdonald J.P."/>
            <person name="Priest M."/>
            <person name="Orbach M.J."/>
            <person name="Galgiani J.N."/>
            <person name="Kirkland T.N."/>
            <person name="Cole G.T."/>
            <person name="Birren B.W."/>
            <person name="Henn M.R."/>
            <person name="Taylor J.W."/>
            <person name="Rounsley S.D."/>
        </authorList>
    </citation>
    <scope>NUCLEOTIDE SEQUENCE [LARGE SCALE GENOMIC DNA]</scope>
    <source>
        <strain evidence="3">RMSCC 3703</strain>
    </source>
</reference>
<protein>
    <submittedName>
        <fullName evidence="2">Uncharacterized protein</fullName>
    </submittedName>
</protein>
<feature type="region of interest" description="Disordered" evidence="1">
    <location>
        <begin position="95"/>
        <end position="189"/>
    </location>
</feature>
<evidence type="ECO:0000313" key="2">
    <source>
        <dbReference type="EMBL" id="KMU71912.1"/>
    </source>
</evidence>
<dbReference type="STRING" id="454286.A0A0J8TED7"/>
<feature type="compositionally biased region" description="Polar residues" evidence="1">
    <location>
        <begin position="123"/>
        <end position="140"/>
    </location>
</feature>
<sequence length="224" mass="25298">MRTSCLSMSQDEMPQSESANPPETAHPSQQPSQNTHGASIDATQGKRQNLQTLEELRQKMKDRFVHQHSQVKEYLGELSLTSPDIGYSRQVLREMRSTPSTPLRPPTSPQVKSTTNSHKRASSQDMDSSYPFPSTISQKTPLEHVTRSREDHRMFNPRSTRGSLKKKLGKQPDARSTPERTYYAPPKREFLPSDAANVMEDPTTGRLVVKCVPNPTSALRRRKS</sequence>
<organism evidence="2 3">
    <name type="scientific">Coccidioides immitis RMSCC 3703</name>
    <dbReference type="NCBI Taxonomy" id="454286"/>
    <lineage>
        <taxon>Eukaryota</taxon>
        <taxon>Fungi</taxon>
        <taxon>Dikarya</taxon>
        <taxon>Ascomycota</taxon>
        <taxon>Pezizomycotina</taxon>
        <taxon>Eurotiomycetes</taxon>
        <taxon>Eurotiomycetidae</taxon>
        <taxon>Onygenales</taxon>
        <taxon>Onygenaceae</taxon>
        <taxon>Coccidioides</taxon>
    </lineage>
</organism>
<gene>
    <name evidence="2" type="ORF">CISG_00221</name>
</gene>
<name>A0A0J8TED7_COCIT</name>
<feature type="region of interest" description="Disordered" evidence="1">
    <location>
        <begin position="1"/>
        <end position="51"/>
    </location>
</feature>
<dbReference type="EMBL" id="DS268118">
    <property type="protein sequence ID" value="KMU71912.1"/>
    <property type="molecule type" value="Genomic_DNA"/>
</dbReference>
<evidence type="ECO:0000256" key="1">
    <source>
        <dbReference type="SAM" id="MobiDB-lite"/>
    </source>
</evidence>
<accession>A0A0J8TED7</accession>
<dbReference type="Proteomes" id="UP000054559">
    <property type="component" value="Unassembled WGS sequence"/>
</dbReference>
<dbReference type="AlphaFoldDB" id="A0A0J8TED7"/>